<keyword evidence="1" id="KW-0812">Transmembrane</keyword>
<proteinExistence type="predicted"/>
<protein>
    <submittedName>
        <fullName evidence="2">Uncharacterized protein</fullName>
    </submittedName>
</protein>
<feature type="transmembrane region" description="Helical" evidence="1">
    <location>
        <begin position="12"/>
        <end position="33"/>
    </location>
</feature>
<accession>A0A947CT56</accession>
<reference evidence="2" key="1">
    <citation type="journal article" date="2021" name="Microbiology">
        <title>Metagenomic Analysis of the Microbial Community in the Underground Coal Fire Area (Kemerovo Region, Russia) Revealed Predominance of Thermophilic Members of the Phyla Deinococcus-thermus, Aquificae, and Firmicutes.</title>
        <authorList>
            <person name="Kadnikov V."/>
            <person name="Mardanov A.V."/>
            <person name="Beletsky A.V."/>
            <person name="Karnachuk O.V."/>
            <person name="Ravin N.V."/>
        </authorList>
    </citation>
    <scope>NUCLEOTIDE SEQUENCE</scope>
    <source>
        <strain evidence="2">RBS10-49</strain>
    </source>
</reference>
<evidence type="ECO:0000313" key="2">
    <source>
        <dbReference type="EMBL" id="MBT9281059.1"/>
    </source>
</evidence>
<keyword evidence="1" id="KW-0472">Membrane</keyword>
<keyword evidence="1" id="KW-1133">Transmembrane helix</keyword>
<dbReference type="EMBL" id="JAHHQF010000002">
    <property type="protein sequence ID" value="MBT9281059.1"/>
    <property type="molecule type" value="Genomic_DNA"/>
</dbReference>
<dbReference type="Proteomes" id="UP000748108">
    <property type="component" value="Unassembled WGS sequence"/>
</dbReference>
<evidence type="ECO:0000256" key="1">
    <source>
        <dbReference type="SAM" id="Phobius"/>
    </source>
</evidence>
<name>A0A947CT56_HYDSH</name>
<evidence type="ECO:0000313" key="3">
    <source>
        <dbReference type="Proteomes" id="UP000748108"/>
    </source>
</evidence>
<organism evidence="2 3">
    <name type="scientific">Hydrogenibacillus schlegelii</name>
    <name type="common">Bacillus schlegelii</name>
    <dbReference type="NCBI Taxonomy" id="1484"/>
    <lineage>
        <taxon>Bacteria</taxon>
        <taxon>Bacillati</taxon>
        <taxon>Bacillota</taxon>
        <taxon>Bacilli</taxon>
        <taxon>Bacillales</taxon>
        <taxon>Bacillales Family X. Incertae Sedis</taxon>
        <taxon>Hydrogenibacillus</taxon>
    </lineage>
</organism>
<sequence length="520" mass="56455">MKRNTPSPQAGYALLLVIFFLVLTSLVLFATFAEVGRSAGLGAKDDRRTEALLLAENGLQLAKGQFRAEIARIGPVRPDEAEGMLRAALSHLSWTTPEGQVRVAAEIVPDSVEKTDRAFSARVRIVSTAAPSGTERRAVAEYQVTTLSRHFLFAVSTPGDLHLYGAPYVAGDLFVGGKMTVDNCTDYGTGKVRTSFSSINGHLATASSQYTVTERTESCRVSRTYTVPTATPGPGFVTPPTWQDPAGVRLTPIDVRSIVQKWDGAWNRNEYEQYCKRDNRGKCTSNTTIANDGPPELPANRNAQGVIVGNLSLNGRSLTVYGDLIVNGDMTLENSTVTVQPPGRAIVVKGSAIFKGNVTINGTIYTFGDLTLSGNIATNSTFYSLGNATVEEMSNPRQNSTLVIITDGKIEVARNNAYEDTPKRIDAFFYSNQEMKIYGNFSNIEIHGGVYSPSVSLYAAKGHVKKGLFGPIFDVANQDRLPPEAARLKIFYKEDMIKNPPEGIYMPGTLEAKELGGWVD</sequence>
<comment type="caution">
    <text evidence="2">The sequence shown here is derived from an EMBL/GenBank/DDBJ whole genome shotgun (WGS) entry which is preliminary data.</text>
</comment>
<gene>
    <name evidence="2" type="ORF">KM312_00035</name>
</gene>
<dbReference type="AlphaFoldDB" id="A0A947CT56"/>